<dbReference type="AlphaFoldDB" id="A0A8D2IVS8"/>
<proteinExistence type="predicted"/>
<dbReference type="SMART" id="SM00367">
    <property type="entry name" value="LRR_CC"/>
    <property type="match status" value="6"/>
</dbReference>
<organism evidence="1 2">
    <name type="scientific">Varanus komodoensis</name>
    <name type="common">Komodo dragon</name>
    <dbReference type="NCBI Taxonomy" id="61221"/>
    <lineage>
        <taxon>Eukaryota</taxon>
        <taxon>Metazoa</taxon>
        <taxon>Chordata</taxon>
        <taxon>Craniata</taxon>
        <taxon>Vertebrata</taxon>
        <taxon>Euteleostomi</taxon>
        <taxon>Lepidosauria</taxon>
        <taxon>Squamata</taxon>
        <taxon>Bifurcata</taxon>
        <taxon>Unidentata</taxon>
        <taxon>Episquamata</taxon>
        <taxon>Toxicofera</taxon>
        <taxon>Anguimorpha</taxon>
        <taxon>Paleoanguimorpha</taxon>
        <taxon>Varanoidea</taxon>
        <taxon>Varanidae</taxon>
        <taxon>Varanus</taxon>
    </lineage>
</organism>
<dbReference type="Pfam" id="PF13516">
    <property type="entry name" value="LRR_6"/>
    <property type="match status" value="2"/>
</dbReference>
<dbReference type="Ensembl" id="ENSVKKT00000000167.1">
    <property type="protein sequence ID" value="ENSVKKP00000000159.1"/>
    <property type="gene ID" value="ENSVKKG00000000140.1"/>
</dbReference>
<dbReference type="GO" id="GO:0019005">
    <property type="term" value="C:SCF ubiquitin ligase complex"/>
    <property type="evidence" value="ECO:0007669"/>
    <property type="project" value="TreeGrafter"/>
</dbReference>
<evidence type="ECO:0000313" key="1">
    <source>
        <dbReference type="Ensembl" id="ENSVKKP00000000159.1"/>
    </source>
</evidence>
<evidence type="ECO:0000313" key="2">
    <source>
        <dbReference type="Proteomes" id="UP000694545"/>
    </source>
</evidence>
<reference evidence="1" key="2">
    <citation type="submission" date="2025-09" db="UniProtKB">
        <authorList>
            <consortium name="Ensembl"/>
        </authorList>
    </citation>
    <scope>IDENTIFICATION</scope>
</reference>
<dbReference type="InterPro" id="IPR001611">
    <property type="entry name" value="Leu-rich_rpt"/>
</dbReference>
<keyword evidence="2" id="KW-1185">Reference proteome</keyword>
<reference evidence="1" key="1">
    <citation type="submission" date="2025-08" db="UniProtKB">
        <authorList>
            <consortium name="Ensembl"/>
        </authorList>
    </citation>
    <scope>IDENTIFICATION</scope>
</reference>
<protein>
    <submittedName>
        <fullName evidence="1">Uncharacterized protein</fullName>
    </submittedName>
</protein>
<dbReference type="SUPFAM" id="SSF52047">
    <property type="entry name" value="RNI-like"/>
    <property type="match status" value="1"/>
</dbReference>
<dbReference type="Proteomes" id="UP000694545">
    <property type="component" value="Unplaced"/>
</dbReference>
<dbReference type="Gene3D" id="3.80.10.10">
    <property type="entry name" value="Ribonuclease Inhibitor"/>
    <property type="match status" value="2"/>
</dbReference>
<sequence>MFPLHGLPSMLNLDGSTTSRDVVKFVATYLGPHLHSLCLRGSSLTESSFEELLLSCPCLTALDLSGCNSLFMSGTLFSKEICLQAREALVHLQELNLSGIRYLSDLTFNHLTSCSSHLANNGYSSVLEQARTVKALDLSGTSISRQSMKSLVQVEHLNLQELVLQACQDLTNEAVSIMCQHQPHLTTLDLTGCSELSDQAVLVISSQLLDLRCLRLGKLPRLTDAGFRGISHLRYLQSLDVSECSLVSSSTLIQAFHSRWTSGKASSLSEQYDSGTSCLKRRWALPHWFDHLVVQGTHRSLRQHHNSKTSILQRSVFLMVQLSQPYIATGKTIALTICTFVGRVVSLLFSMLSRFAIAFLPRSKPFNFLAAVPICGDLGAQENKICHYLHFFPIYLPGSERTRCHDLSFLNVEFQANFCALLLHPHQEAL</sequence>
<dbReference type="GO" id="GO:0031146">
    <property type="term" value="P:SCF-dependent proteasomal ubiquitin-dependent protein catabolic process"/>
    <property type="evidence" value="ECO:0007669"/>
    <property type="project" value="TreeGrafter"/>
</dbReference>
<name>A0A8D2IVS8_VARKO</name>
<dbReference type="InterPro" id="IPR032675">
    <property type="entry name" value="LRR_dom_sf"/>
</dbReference>
<dbReference type="InterPro" id="IPR006553">
    <property type="entry name" value="Leu-rich_rpt_Cys-con_subtyp"/>
</dbReference>
<accession>A0A8D2IVS8</accession>
<dbReference type="PANTHER" id="PTHR13318">
    <property type="entry name" value="PARTNER OF PAIRED, ISOFORM B-RELATED"/>
    <property type="match status" value="1"/>
</dbReference>